<organism evidence="2 3">
    <name type="scientific">Lophiotrema nucula</name>
    <dbReference type="NCBI Taxonomy" id="690887"/>
    <lineage>
        <taxon>Eukaryota</taxon>
        <taxon>Fungi</taxon>
        <taxon>Dikarya</taxon>
        <taxon>Ascomycota</taxon>
        <taxon>Pezizomycotina</taxon>
        <taxon>Dothideomycetes</taxon>
        <taxon>Pleosporomycetidae</taxon>
        <taxon>Pleosporales</taxon>
        <taxon>Lophiotremataceae</taxon>
        <taxon>Lophiotrema</taxon>
    </lineage>
</organism>
<reference evidence="2" key="1">
    <citation type="journal article" date="2020" name="Stud. Mycol.">
        <title>101 Dothideomycetes genomes: a test case for predicting lifestyles and emergence of pathogens.</title>
        <authorList>
            <person name="Haridas S."/>
            <person name="Albert R."/>
            <person name="Binder M."/>
            <person name="Bloem J."/>
            <person name="Labutti K."/>
            <person name="Salamov A."/>
            <person name="Andreopoulos B."/>
            <person name="Baker S."/>
            <person name="Barry K."/>
            <person name="Bills G."/>
            <person name="Bluhm B."/>
            <person name="Cannon C."/>
            <person name="Castanera R."/>
            <person name="Culley D."/>
            <person name="Daum C."/>
            <person name="Ezra D."/>
            <person name="Gonzalez J."/>
            <person name="Henrissat B."/>
            <person name="Kuo A."/>
            <person name="Liang C."/>
            <person name="Lipzen A."/>
            <person name="Lutzoni F."/>
            <person name="Magnuson J."/>
            <person name="Mondo S."/>
            <person name="Nolan M."/>
            <person name="Ohm R."/>
            <person name="Pangilinan J."/>
            <person name="Park H.-J."/>
            <person name="Ramirez L."/>
            <person name="Alfaro M."/>
            <person name="Sun H."/>
            <person name="Tritt A."/>
            <person name="Yoshinaga Y."/>
            <person name="Zwiers L.-H."/>
            <person name="Turgeon B."/>
            <person name="Goodwin S."/>
            <person name="Spatafora J."/>
            <person name="Crous P."/>
            <person name="Grigoriev I."/>
        </authorList>
    </citation>
    <scope>NUCLEOTIDE SEQUENCE</scope>
    <source>
        <strain evidence="2">CBS 627.86</strain>
    </source>
</reference>
<feature type="compositionally biased region" description="Polar residues" evidence="1">
    <location>
        <begin position="731"/>
        <end position="740"/>
    </location>
</feature>
<feature type="compositionally biased region" description="Basic and acidic residues" evidence="1">
    <location>
        <begin position="707"/>
        <end position="716"/>
    </location>
</feature>
<feature type="compositionally biased region" description="Low complexity" evidence="1">
    <location>
        <begin position="679"/>
        <end position="694"/>
    </location>
</feature>
<feature type="region of interest" description="Disordered" evidence="1">
    <location>
        <begin position="731"/>
        <end position="799"/>
    </location>
</feature>
<feature type="region of interest" description="Disordered" evidence="1">
    <location>
        <begin position="645"/>
        <end position="697"/>
    </location>
</feature>
<dbReference type="OrthoDB" id="43122at2759"/>
<accession>A0A6A5YWQ8</accession>
<feature type="compositionally biased region" description="Polar residues" evidence="1">
    <location>
        <begin position="669"/>
        <end position="678"/>
    </location>
</feature>
<gene>
    <name evidence="2" type="ORF">BDV96DRAFT_614963</name>
</gene>
<dbReference type="PANTHER" id="PTHR38700:SF1">
    <property type="entry name" value="PH DOMAIN-CONTAINING PROTEIN"/>
    <property type="match status" value="1"/>
</dbReference>
<feature type="compositionally biased region" description="Low complexity" evidence="1">
    <location>
        <begin position="96"/>
        <end position="113"/>
    </location>
</feature>
<evidence type="ECO:0000256" key="1">
    <source>
        <dbReference type="SAM" id="MobiDB-lite"/>
    </source>
</evidence>
<keyword evidence="3" id="KW-1185">Reference proteome</keyword>
<feature type="compositionally biased region" description="Low complexity" evidence="1">
    <location>
        <begin position="26"/>
        <end position="37"/>
    </location>
</feature>
<protein>
    <recommendedName>
        <fullName evidence="4">PH domain-containing protein</fullName>
    </recommendedName>
</protein>
<feature type="region of interest" description="Disordered" evidence="1">
    <location>
        <begin position="1"/>
        <end position="317"/>
    </location>
</feature>
<name>A0A6A5YWQ8_9PLEO</name>
<dbReference type="AlphaFoldDB" id="A0A6A5YWQ8"/>
<dbReference type="EMBL" id="ML977335">
    <property type="protein sequence ID" value="KAF2111224.1"/>
    <property type="molecule type" value="Genomic_DNA"/>
</dbReference>
<feature type="region of interest" description="Disordered" evidence="1">
    <location>
        <begin position="706"/>
        <end position="725"/>
    </location>
</feature>
<feature type="compositionally biased region" description="Polar residues" evidence="1">
    <location>
        <begin position="758"/>
        <end position="767"/>
    </location>
</feature>
<feature type="compositionally biased region" description="Basic and acidic residues" evidence="1">
    <location>
        <begin position="146"/>
        <end position="258"/>
    </location>
</feature>
<feature type="compositionally biased region" description="Pro residues" evidence="1">
    <location>
        <begin position="40"/>
        <end position="49"/>
    </location>
</feature>
<evidence type="ECO:0000313" key="2">
    <source>
        <dbReference type="EMBL" id="KAF2111224.1"/>
    </source>
</evidence>
<dbReference type="Gene3D" id="2.30.29.30">
    <property type="entry name" value="Pleckstrin-homology domain (PH domain)/Phosphotyrosine-binding domain (PTB)"/>
    <property type="match status" value="1"/>
</dbReference>
<evidence type="ECO:0000313" key="3">
    <source>
        <dbReference type="Proteomes" id="UP000799770"/>
    </source>
</evidence>
<evidence type="ECO:0008006" key="4">
    <source>
        <dbReference type="Google" id="ProtNLM"/>
    </source>
</evidence>
<feature type="compositionally biased region" description="Polar residues" evidence="1">
    <location>
        <begin position="114"/>
        <end position="133"/>
    </location>
</feature>
<proteinExistence type="predicted"/>
<dbReference type="SUPFAM" id="SSF50729">
    <property type="entry name" value="PH domain-like"/>
    <property type="match status" value="1"/>
</dbReference>
<feature type="compositionally biased region" description="Polar residues" evidence="1">
    <location>
        <begin position="62"/>
        <end position="76"/>
    </location>
</feature>
<sequence length="945" mass="103897">MATETSPPAVAPAKVSRYRSVRRAQQQHLQQVQDDQQNAPPLPSMPPMPSMDTHKDAAAVSRSFSRYRSRPTTSHAPNVPPLRSKTVPEQAPPLPASAQATASTARTRALSSPQHSSSRVANNAQPRLPNTSKSRTDGSAALVSKGGREPSRTAREEAKQVMQVEAERQRRMQEKSKAEKQAKLEAEQAERERQEKLKREEEEAERLRAQREADEAELQRQQKLEQERGKRLQKAESASRLKRREEEERKARHEEAARKAAQASPPVSPPKHGGGFGRFMRRKDDEPASPESHANAGRPRQTSNGNRDLDTIRPGGGGAVLGIDAPVSAVNAGDRRVMVVCNKSEMLFPVTTTTTPLDLIKSAATVFTESIDVRTAAILESFSKVGVTRPLRNYEHVRDVMNSWDADNSNDLVIVDTVSQSIDQQELLAYQVSDTKPDERSFYVHYSTKPRKWTKGFFTLREDGQLVMSKNQTSKDHENICHLSDFDIYTPTESKLRKVKPPKKYCYAIKSQQKSNVFIDESRFVQFFCTNDRNTSNLFYRTLQGWRSWYLKNVMGEGQKKIKAAEPSAASGTLRNRNVSGASEQGLALSHARGASVGSHYQLGTFSPLLDLDMFSKKQSEETFQSGSFPDGAPLGKLDSRAMHTRKMSARAKGPPPLSYTGPAVAEKPTSQSTSRQPSLSQSTTSTDADTFAAGGLLGRQYSQRRRALEEGEKKNAGPFTDGPNLLNNINLAGISTGNESGLARRSSVRSNHRRTSSDLQRSTSTRMKTKPLVDLTPQYKEPPQHANKGKGYRPDAGGPLVENATSIEEAIKVPSSTDWRARPATARQAHGAYGTGGHERTRSLRNGHDRGEGLANYTVNNHAGAPEDDSNAFTGGLLARSGFSQGHTPVGHGVMDGSKARGPMLDVRENSRFATGSLLASVERIQGTTGPAIDRDKRRSVDLG</sequence>
<dbReference type="InterPro" id="IPR011993">
    <property type="entry name" value="PH-like_dom_sf"/>
</dbReference>
<dbReference type="Proteomes" id="UP000799770">
    <property type="component" value="Unassembled WGS sequence"/>
</dbReference>
<dbReference type="PANTHER" id="PTHR38700">
    <property type="entry name" value="YALI0E22418P"/>
    <property type="match status" value="1"/>
</dbReference>